<dbReference type="AlphaFoldDB" id="A0A380TQW8"/>
<evidence type="ECO:0000259" key="6">
    <source>
        <dbReference type="Pfam" id="PF06803"/>
    </source>
</evidence>
<dbReference type="Proteomes" id="UP000254649">
    <property type="component" value="Unassembled WGS sequence"/>
</dbReference>
<sequence>MNKIIAMLMSTPKAKLIKIAIILIYLFSPIDILPESVLGPLGLADDAAAIALLIRTIMKK</sequence>
<keyword evidence="3 5" id="KW-1133">Transmembrane helix</keyword>
<dbReference type="InterPro" id="IPR010652">
    <property type="entry name" value="DUF1232"/>
</dbReference>
<evidence type="ECO:0000256" key="5">
    <source>
        <dbReference type="SAM" id="Phobius"/>
    </source>
</evidence>
<feature type="domain" description="DUF1232" evidence="6">
    <location>
        <begin position="17"/>
        <end position="52"/>
    </location>
</feature>
<keyword evidence="4 5" id="KW-0472">Membrane</keyword>
<evidence type="ECO:0000256" key="3">
    <source>
        <dbReference type="ARBA" id="ARBA00022989"/>
    </source>
</evidence>
<dbReference type="EMBL" id="UFRQ01000003">
    <property type="protein sequence ID" value="SUT90228.1"/>
    <property type="molecule type" value="Genomic_DNA"/>
</dbReference>
<evidence type="ECO:0000313" key="7">
    <source>
        <dbReference type="EMBL" id="SUT90228.1"/>
    </source>
</evidence>
<dbReference type="Pfam" id="PF06803">
    <property type="entry name" value="DUF1232"/>
    <property type="match status" value="1"/>
</dbReference>
<comment type="subcellular location">
    <subcellularLocation>
        <location evidence="1">Endomembrane system</location>
        <topology evidence="1">Multi-pass membrane protein</topology>
    </subcellularLocation>
</comment>
<evidence type="ECO:0000313" key="8">
    <source>
        <dbReference type="Proteomes" id="UP000254649"/>
    </source>
</evidence>
<keyword evidence="8" id="KW-1185">Reference proteome</keyword>
<name>A0A380TQW8_9PAST</name>
<evidence type="ECO:0000256" key="2">
    <source>
        <dbReference type="ARBA" id="ARBA00022692"/>
    </source>
</evidence>
<evidence type="ECO:0000256" key="1">
    <source>
        <dbReference type="ARBA" id="ARBA00004127"/>
    </source>
</evidence>
<organism evidence="7 8">
    <name type="scientific">[Actinobacillus] rossii</name>
    <dbReference type="NCBI Taxonomy" id="123820"/>
    <lineage>
        <taxon>Bacteria</taxon>
        <taxon>Pseudomonadati</taxon>
        <taxon>Pseudomonadota</taxon>
        <taxon>Gammaproteobacteria</taxon>
        <taxon>Pasteurellales</taxon>
        <taxon>Pasteurellaceae</taxon>
    </lineage>
</organism>
<feature type="transmembrane region" description="Helical" evidence="5">
    <location>
        <begin position="16"/>
        <end position="33"/>
    </location>
</feature>
<gene>
    <name evidence="7" type="ORF">NCTC10801_01173</name>
</gene>
<dbReference type="GO" id="GO:0012505">
    <property type="term" value="C:endomembrane system"/>
    <property type="evidence" value="ECO:0007669"/>
    <property type="project" value="UniProtKB-SubCell"/>
</dbReference>
<proteinExistence type="predicted"/>
<evidence type="ECO:0000256" key="4">
    <source>
        <dbReference type="ARBA" id="ARBA00023136"/>
    </source>
</evidence>
<protein>
    <submittedName>
        <fullName evidence="7">Uncharacterized conserved protein</fullName>
    </submittedName>
</protein>
<keyword evidence="2 5" id="KW-0812">Transmembrane</keyword>
<reference evidence="7 8" key="1">
    <citation type="submission" date="2018-06" db="EMBL/GenBank/DDBJ databases">
        <authorList>
            <consortium name="Pathogen Informatics"/>
            <person name="Doyle S."/>
        </authorList>
    </citation>
    <scope>NUCLEOTIDE SEQUENCE [LARGE SCALE GENOMIC DNA]</scope>
    <source>
        <strain evidence="7 8">NCTC10801</strain>
    </source>
</reference>
<accession>A0A380TQW8</accession>